<evidence type="ECO:0000313" key="2">
    <source>
        <dbReference type="EMBL" id="CAG6615700.1"/>
    </source>
</evidence>
<keyword evidence="1" id="KW-0812">Transmembrane</keyword>
<protein>
    <submittedName>
        <fullName evidence="2">Uncharacterized protein</fullName>
    </submittedName>
</protein>
<dbReference type="EMBL" id="HBUF01033616">
    <property type="protein sequence ID" value="CAG6615700.1"/>
    <property type="molecule type" value="Transcribed_RNA"/>
</dbReference>
<keyword evidence="1" id="KW-0472">Membrane</keyword>
<feature type="transmembrane region" description="Helical" evidence="1">
    <location>
        <begin position="138"/>
        <end position="161"/>
    </location>
</feature>
<evidence type="ECO:0000256" key="1">
    <source>
        <dbReference type="SAM" id="Phobius"/>
    </source>
</evidence>
<keyword evidence="1" id="KW-1133">Transmembrane helix</keyword>
<dbReference type="AlphaFoldDB" id="A0A8D8PVL0"/>
<accession>A0A8D8PVL0</accession>
<name>A0A8D8PVL0_9HEMI</name>
<proteinExistence type="predicted"/>
<sequence>MVTYSAMQMTLLSFSKTKIGTWSFKRQTIFFFHVHKWFLDNKLFLNESKSVVLCFHTNVKSAPPTNFCIKFHKHVSCLNSNDPNCSCHQLDRVNNIKYLGVIIDDRVKWADHIKLVTNKIRKCIYIFYRLRHLMSKDLLTKIYMALIESVIGYGIIGWGGVFETHARSLIISQKHLLKIMLCKNRLYPTHDLFIESKILNIKQLYVYRSFKFMKTHSSLFDVNISNLNLRTNRQFILPQINSKLGHNHFSFLGPKLIKKVSGIIFDSPKINLNSNLRTWVRNNVLSWEL</sequence>
<organism evidence="2">
    <name type="scientific">Cacopsylla melanoneura</name>
    <dbReference type="NCBI Taxonomy" id="428564"/>
    <lineage>
        <taxon>Eukaryota</taxon>
        <taxon>Metazoa</taxon>
        <taxon>Ecdysozoa</taxon>
        <taxon>Arthropoda</taxon>
        <taxon>Hexapoda</taxon>
        <taxon>Insecta</taxon>
        <taxon>Pterygota</taxon>
        <taxon>Neoptera</taxon>
        <taxon>Paraneoptera</taxon>
        <taxon>Hemiptera</taxon>
        <taxon>Sternorrhyncha</taxon>
        <taxon>Psylloidea</taxon>
        <taxon>Psyllidae</taxon>
        <taxon>Psyllinae</taxon>
        <taxon>Cacopsylla</taxon>
    </lineage>
</organism>
<reference evidence="2" key="1">
    <citation type="submission" date="2021-05" db="EMBL/GenBank/DDBJ databases">
        <authorList>
            <person name="Alioto T."/>
            <person name="Alioto T."/>
            <person name="Gomez Garrido J."/>
        </authorList>
    </citation>
    <scope>NUCLEOTIDE SEQUENCE</scope>
</reference>